<dbReference type="Proteomes" id="UP000886523">
    <property type="component" value="Unassembled WGS sequence"/>
</dbReference>
<accession>A0A9P6E142</accession>
<evidence type="ECO:0000313" key="2">
    <source>
        <dbReference type="Proteomes" id="UP000886523"/>
    </source>
</evidence>
<proteinExistence type="predicted"/>
<gene>
    <name evidence="1" type="ORF">BS47DRAFT_1337713</name>
</gene>
<sequence>MICRVRNLLAERPPVSERECSKEFDECLRNEVEWLAHDDRRTTAEPYPHRGILGMRRGELATTFIAYWLARQRRPHGLLTSVQTLD</sequence>
<dbReference type="EMBL" id="MU128921">
    <property type="protein sequence ID" value="KAF9518859.1"/>
    <property type="molecule type" value="Genomic_DNA"/>
</dbReference>
<keyword evidence="2" id="KW-1185">Reference proteome</keyword>
<protein>
    <submittedName>
        <fullName evidence="1">Uncharacterized protein</fullName>
    </submittedName>
</protein>
<dbReference type="AlphaFoldDB" id="A0A9P6E142"/>
<comment type="caution">
    <text evidence="1">The sequence shown here is derived from an EMBL/GenBank/DDBJ whole genome shotgun (WGS) entry which is preliminary data.</text>
</comment>
<evidence type="ECO:0000313" key="1">
    <source>
        <dbReference type="EMBL" id="KAF9518859.1"/>
    </source>
</evidence>
<name>A0A9P6E142_9AGAM</name>
<organism evidence="1 2">
    <name type="scientific">Hydnum rufescens UP504</name>
    <dbReference type="NCBI Taxonomy" id="1448309"/>
    <lineage>
        <taxon>Eukaryota</taxon>
        <taxon>Fungi</taxon>
        <taxon>Dikarya</taxon>
        <taxon>Basidiomycota</taxon>
        <taxon>Agaricomycotina</taxon>
        <taxon>Agaricomycetes</taxon>
        <taxon>Cantharellales</taxon>
        <taxon>Hydnaceae</taxon>
        <taxon>Hydnum</taxon>
    </lineage>
</organism>
<reference evidence="1" key="1">
    <citation type="journal article" date="2020" name="Nat. Commun.">
        <title>Large-scale genome sequencing of mycorrhizal fungi provides insights into the early evolution of symbiotic traits.</title>
        <authorList>
            <person name="Miyauchi S."/>
            <person name="Kiss E."/>
            <person name="Kuo A."/>
            <person name="Drula E."/>
            <person name="Kohler A."/>
            <person name="Sanchez-Garcia M."/>
            <person name="Morin E."/>
            <person name="Andreopoulos B."/>
            <person name="Barry K.W."/>
            <person name="Bonito G."/>
            <person name="Buee M."/>
            <person name="Carver A."/>
            <person name="Chen C."/>
            <person name="Cichocki N."/>
            <person name="Clum A."/>
            <person name="Culley D."/>
            <person name="Crous P.W."/>
            <person name="Fauchery L."/>
            <person name="Girlanda M."/>
            <person name="Hayes R.D."/>
            <person name="Keri Z."/>
            <person name="LaButti K."/>
            <person name="Lipzen A."/>
            <person name="Lombard V."/>
            <person name="Magnuson J."/>
            <person name="Maillard F."/>
            <person name="Murat C."/>
            <person name="Nolan M."/>
            <person name="Ohm R.A."/>
            <person name="Pangilinan J."/>
            <person name="Pereira M.F."/>
            <person name="Perotto S."/>
            <person name="Peter M."/>
            <person name="Pfister S."/>
            <person name="Riley R."/>
            <person name="Sitrit Y."/>
            <person name="Stielow J.B."/>
            <person name="Szollosi G."/>
            <person name="Zifcakova L."/>
            <person name="Stursova M."/>
            <person name="Spatafora J.W."/>
            <person name="Tedersoo L."/>
            <person name="Vaario L.M."/>
            <person name="Yamada A."/>
            <person name="Yan M."/>
            <person name="Wang P."/>
            <person name="Xu J."/>
            <person name="Bruns T."/>
            <person name="Baldrian P."/>
            <person name="Vilgalys R."/>
            <person name="Dunand C."/>
            <person name="Henrissat B."/>
            <person name="Grigoriev I.V."/>
            <person name="Hibbett D."/>
            <person name="Nagy L.G."/>
            <person name="Martin F.M."/>
        </authorList>
    </citation>
    <scope>NUCLEOTIDE SEQUENCE</scope>
    <source>
        <strain evidence="1">UP504</strain>
    </source>
</reference>